<organism evidence="7">
    <name type="scientific">freshwater metagenome</name>
    <dbReference type="NCBI Taxonomy" id="449393"/>
    <lineage>
        <taxon>unclassified sequences</taxon>
        <taxon>metagenomes</taxon>
        <taxon>ecological metagenomes</taxon>
    </lineage>
</organism>
<dbReference type="GO" id="GO:0004497">
    <property type="term" value="F:monooxygenase activity"/>
    <property type="evidence" value="ECO:0007669"/>
    <property type="project" value="UniProtKB-KW"/>
</dbReference>
<dbReference type="SUPFAM" id="SSF48264">
    <property type="entry name" value="Cytochrome P450"/>
    <property type="match status" value="1"/>
</dbReference>
<protein>
    <submittedName>
        <fullName evidence="7">Unannotated protein</fullName>
    </submittedName>
</protein>
<evidence type="ECO:0000256" key="1">
    <source>
        <dbReference type="ARBA" id="ARBA00010617"/>
    </source>
</evidence>
<dbReference type="InterPro" id="IPR036396">
    <property type="entry name" value="Cyt_P450_sf"/>
</dbReference>
<keyword evidence="4" id="KW-0560">Oxidoreductase</keyword>
<dbReference type="InterPro" id="IPR002397">
    <property type="entry name" value="Cyt_P450_B"/>
</dbReference>
<evidence type="ECO:0000256" key="3">
    <source>
        <dbReference type="ARBA" id="ARBA00022723"/>
    </source>
</evidence>
<sequence length="422" mass="46562">MESPEFDLRGRDFVANPYPTYRRMRELAPVWREPHTGHIFVTRYADVVAVLKDPSFSSNRIHDRMKRVPPDVDASRLVDLLVDRLVMTDGERHRDLRREVGSAFTAARVRTYARPANAMIAETFDQLSARTTLDILNDVALPVPSRVILSVLGLPPRDHQRLREWAEDFYLWLAHSPGDIATRSRRAVASIEAMSEYVDTELDALPAEGGDSYLATMATNVAAGSMTRTEVIANLIGVINAAHETTTGLIANGTITLLEHPRELQRLIHDPGLIPSAVEEMLRYESPSQIISRIATEEADIGGVLIRPGDMLALVLGSANRDESVFPHPDEFDVTRRGKQHLAFGHGSHFCTGGGLASLEVVAIFRLLVPLLPRASIVGGPVRWRPTPAFRSPLGLVIDLDPVAITIAEYGGDWWDQAPTAG</sequence>
<accession>A0A6J7LIE7</accession>
<dbReference type="PANTHER" id="PTHR46696">
    <property type="entry name" value="P450, PUTATIVE (EUROFUNG)-RELATED"/>
    <property type="match status" value="1"/>
</dbReference>
<dbReference type="CDD" id="cd20625">
    <property type="entry name" value="CYP164-like"/>
    <property type="match status" value="1"/>
</dbReference>
<dbReference type="EMBL" id="CAFBNF010000409">
    <property type="protein sequence ID" value="CAB4965484.1"/>
    <property type="molecule type" value="Genomic_DNA"/>
</dbReference>
<name>A0A6J7LIE7_9ZZZZ</name>
<dbReference type="PANTHER" id="PTHR46696:SF1">
    <property type="entry name" value="CYTOCHROME P450 YJIB-RELATED"/>
    <property type="match status" value="1"/>
</dbReference>
<dbReference type="FunFam" id="1.10.630.10:FF:000018">
    <property type="entry name" value="Cytochrome P450 monooxygenase"/>
    <property type="match status" value="1"/>
</dbReference>
<evidence type="ECO:0000256" key="5">
    <source>
        <dbReference type="ARBA" id="ARBA00023004"/>
    </source>
</evidence>
<evidence type="ECO:0000313" key="7">
    <source>
        <dbReference type="EMBL" id="CAB4965484.1"/>
    </source>
</evidence>
<proteinExistence type="inferred from homology"/>
<keyword evidence="5" id="KW-0408">Iron</keyword>
<dbReference type="GO" id="GO:0005506">
    <property type="term" value="F:iron ion binding"/>
    <property type="evidence" value="ECO:0007669"/>
    <property type="project" value="InterPro"/>
</dbReference>
<evidence type="ECO:0000256" key="6">
    <source>
        <dbReference type="ARBA" id="ARBA00023033"/>
    </source>
</evidence>
<evidence type="ECO:0000256" key="2">
    <source>
        <dbReference type="ARBA" id="ARBA00022617"/>
    </source>
</evidence>
<gene>
    <name evidence="7" type="ORF">UFOPK3773_02399</name>
</gene>
<keyword evidence="3" id="KW-0479">Metal-binding</keyword>
<reference evidence="7" key="1">
    <citation type="submission" date="2020-05" db="EMBL/GenBank/DDBJ databases">
        <authorList>
            <person name="Chiriac C."/>
            <person name="Salcher M."/>
            <person name="Ghai R."/>
            <person name="Kavagutti S V."/>
        </authorList>
    </citation>
    <scope>NUCLEOTIDE SEQUENCE</scope>
</reference>
<dbReference type="GO" id="GO:0016705">
    <property type="term" value="F:oxidoreductase activity, acting on paired donors, with incorporation or reduction of molecular oxygen"/>
    <property type="evidence" value="ECO:0007669"/>
    <property type="project" value="InterPro"/>
</dbReference>
<dbReference type="GO" id="GO:0020037">
    <property type="term" value="F:heme binding"/>
    <property type="evidence" value="ECO:0007669"/>
    <property type="project" value="InterPro"/>
</dbReference>
<keyword evidence="2" id="KW-0349">Heme</keyword>
<dbReference type="Pfam" id="PF00067">
    <property type="entry name" value="p450"/>
    <property type="match status" value="1"/>
</dbReference>
<keyword evidence="6" id="KW-0503">Monooxygenase</keyword>
<evidence type="ECO:0000256" key="4">
    <source>
        <dbReference type="ARBA" id="ARBA00023002"/>
    </source>
</evidence>
<dbReference type="PRINTS" id="PR00359">
    <property type="entry name" value="BP450"/>
</dbReference>
<comment type="similarity">
    <text evidence="1">Belongs to the cytochrome P450 family.</text>
</comment>
<dbReference type="AlphaFoldDB" id="A0A6J7LIE7"/>
<dbReference type="InterPro" id="IPR001128">
    <property type="entry name" value="Cyt_P450"/>
</dbReference>
<dbReference type="Gene3D" id="1.10.630.10">
    <property type="entry name" value="Cytochrome P450"/>
    <property type="match status" value="1"/>
</dbReference>